<proteinExistence type="predicted"/>
<feature type="region of interest" description="Disordered" evidence="2">
    <location>
        <begin position="401"/>
        <end position="525"/>
    </location>
</feature>
<evidence type="ECO:0000259" key="4">
    <source>
        <dbReference type="Pfam" id="PF22766"/>
    </source>
</evidence>
<feature type="compositionally biased region" description="Acidic residues" evidence="2">
    <location>
        <begin position="449"/>
        <end position="466"/>
    </location>
</feature>
<feature type="coiled-coil region" evidence="1">
    <location>
        <begin position="36"/>
        <end position="63"/>
    </location>
</feature>
<dbReference type="Proteomes" id="UP000184300">
    <property type="component" value="Unassembled WGS sequence"/>
</dbReference>
<reference evidence="6" key="1">
    <citation type="journal article" date="2017" name="Genome Biol.">
        <title>Comparative genomics reveals high biological diversity and specific adaptations in the industrially and medically important fungal genus Aspergillus.</title>
        <authorList>
            <person name="de Vries R.P."/>
            <person name="Riley R."/>
            <person name="Wiebenga A."/>
            <person name="Aguilar-Osorio G."/>
            <person name="Amillis S."/>
            <person name="Uchima C.A."/>
            <person name="Anderluh G."/>
            <person name="Asadollahi M."/>
            <person name="Askin M."/>
            <person name="Barry K."/>
            <person name="Battaglia E."/>
            <person name="Bayram O."/>
            <person name="Benocci T."/>
            <person name="Braus-Stromeyer S.A."/>
            <person name="Caldana C."/>
            <person name="Canovas D."/>
            <person name="Cerqueira G.C."/>
            <person name="Chen F."/>
            <person name="Chen W."/>
            <person name="Choi C."/>
            <person name="Clum A."/>
            <person name="Dos Santos R.A."/>
            <person name="Damasio A.R."/>
            <person name="Diallinas G."/>
            <person name="Emri T."/>
            <person name="Fekete E."/>
            <person name="Flipphi M."/>
            <person name="Freyberg S."/>
            <person name="Gallo A."/>
            <person name="Gournas C."/>
            <person name="Habgood R."/>
            <person name="Hainaut M."/>
            <person name="Harispe M.L."/>
            <person name="Henrissat B."/>
            <person name="Hilden K.S."/>
            <person name="Hope R."/>
            <person name="Hossain A."/>
            <person name="Karabika E."/>
            <person name="Karaffa L."/>
            <person name="Karanyi Z."/>
            <person name="Krasevec N."/>
            <person name="Kuo A."/>
            <person name="Kusch H."/>
            <person name="LaButti K."/>
            <person name="Lagendijk E.L."/>
            <person name="Lapidus A."/>
            <person name="Levasseur A."/>
            <person name="Lindquist E."/>
            <person name="Lipzen A."/>
            <person name="Logrieco A.F."/>
            <person name="MacCabe A."/>
            <person name="Maekelae M.R."/>
            <person name="Malavazi I."/>
            <person name="Melin P."/>
            <person name="Meyer V."/>
            <person name="Mielnichuk N."/>
            <person name="Miskei M."/>
            <person name="Molnar A.P."/>
            <person name="Mule G."/>
            <person name="Ngan C.Y."/>
            <person name="Orejas M."/>
            <person name="Orosz E."/>
            <person name="Ouedraogo J.P."/>
            <person name="Overkamp K.M."/>
            <person name="Park H.-S."/>
            <person name="Perrone G."/>
            <person name="Piumi F."/>
            <person name="Punt P.J."/>
            <person name="Ram A.F."/>
            <person name="Ramon A."/>
            <person name="Rauscher S."/>
            <person name="Record E."/>
            <person name="Riano-Pachon D.M."/>
            <person name="Robert V."/>
            <person name="Roehrig J."/>
            <person name="Ruller R."/>
            <person name="Salamov A."/>
            <person name="Salih N.S."/>
            <person name="Samson R.A."/>
            <person name="Sandor E."/>
            <person name="Sanguinetti M."/>
            <person name="Schuetze T."/>
            <person name="Sepcic K."/>
            <person name="Shelest E."/>
            <person name="Sherlock G."/>
            <person name="Sophianopoulou V."/>
            <person name="Squina F.M."/>
            <person name="Sun H."/>
            <person name="Susca A."/>
            <person name="Todd R.B."/>
            <person name="Tsang A."/>
            <person name="Unkles S.E."/>
            <person name="van de Wiele N."/>
            <person name="van Rossen-Uffink D."/>
            <person name="Oliveira J.V."/>
            <person name="Vesth T.C."/>
            <person name="Visser J."/>
            <person name="Yu J.-H."/>
            <person name="Zhou M."/>
            <person name="Andersen M.R."/>
            <person name="Archer D.B."/>
            <person name="Baker S.E."/>
            <person name="Benoit I."/>
            <person name="Brakhage A.A."/>
            <person name="Braus G.H."/>
            <person name="Fischer R."/>
            <person name="Frisvad J.C."/>
            <person name="Goldman G.H."/>
            <person name="Houbraken J."/>
            <person name="Oakley B."/>
            <person name="Pocsi I."/>
            <person name="Scazzocchio C."/>
            <person name="Seiboth B."/>
            <person name="vanKuyk P.A."/>
            <person name="Wortman J."/>
            <person name="Dyer P.S."/>
            <person name="Grigoriev I.V."/>
        </authorList>
    </citation>
    <scope>NUCLEOTIDE SEQUENCE [LARGE SCALE GENOMIC DNA]</scope>
    <source>
        <strain evidence="6">CBS 516.65</strain>
    </source>
</reference>
<evidence type="ECO:0000256" key="2">
    <source>
        <dbReference type="SAM" id="MobiDB-lite"/>
    </source>
</evidence>
<keyword evidence="6" id="KW-1185">Reference proteome</keyword>
<evidence type="ECO:0000259" key="3">
    <source>
        <dbReference type="Pfam" id="PF20665"/>
    </source>
</evidence>
<keyword evidence="1" id="KW-0175">Coiled coil</keyword>
<dbReference type="FunFam" id="1.10.357.150:FF:000004">
    <property type="entry name" value="Centromere/kinetochore protein zw10 homolog"/>
    <property type="match status" value="1"/>
</dbReference>
<evidence type="ECO:0000313" key="6">
    <source>
        <dbReference type="Proteomes" id="UP000184300"/>
    </source>
</evidence>
<dbReference type="InterPro" id="IPR046362">
    <property type="entry name" value="Zw10/DSL1_C_sf"/>
</dbReference>
<dbReference type="Pfam" id="PF20665">
    <property type="entry name" value="Zw10_middle"/>
    <property type="match status" value="1"/>
</dbReference>
<dbReference type="GO" id="GO:0007094">
    <property type="term" value="P:mitotic spindle assembly checkpoint signaling"/>
    <property type="evidence" value="ECO:0007669"/>
    <property type="project" value="TreeGrafter"/>
</dbReference>
<dbReference type="STRING" id="1160497.A0A1L9VJ51"/>
<feature type="compositionally biased region" description="Acidic residues" evidence="2">
    <location>
        <begin position="425"/>
        <end position="440"/>
    </location>
</feature>
<evidence type="ECO:0000256" key="1">
    <source>
        <dbReference type="SAM" id="Coils"/>
    </source>
</evidence>
<feature type="compositionally biased region" description="Acidic residues" evidence="2">
    <location>
        <begin position="479"/>
        <end position="498"/>
    </location>
</feature>
<dbReference type="GO" id="GO:0005737">
    <property type="term" value="C:cytoplasm"/>
    <property type="evidence" value="ECO:0007669"/>
    <property type="project" value="GOC"/>
</dbReference>
<name>A0A1L9VJ51_ASPGL</name>
<dbReference type="GO" id="GO:1990423">
    <property type="term" value="C:RZZ complex"/>
    <property type="evidence" value="ECO:0007669"/>
    <property type="project" value="TreeGrafter"/>
</dbReference>
<evidence type="ECO:0000313" key="5">
    <source>
        <dbReference type="EMBL" id="OJJ83913.1"/>
    </source>
</evidence>
<dbReference type="PANTHER" id="PTHR12205:SF0">
    <property type="entry name" value="CENTROMERE_KINETOCHORE PROTEIN ZW10 HOMOLOG"/>
    <property type="match status" value="1"/>
</dbReference>
<protein>
    <recommendedName>
        <fullName evidence="7">Retrograde transport protein Dsl1 C-terminal domain-containing protein</fullName>
    </recommendedName>
</protein>
<sequence>MTTKAPEDEVCQSVLDFVADGAYPESEKVVASDLPVSALSKELELISKAREQVEAEISTLSRENDFDADGWISQAKQLHEDIERSRHTAREIVSMHESTRPLELKVVDAAAKVNLIQTEITFDEAVTITLEEVERLCQQLEAGRASLHEGGIMEAIDILEETETDVNAESLFADTNVKSILSENVAGLRQEIADFLIARWDDLLSIDREQHKLLIAGDGYRVMLEETIAALSRLDMLDAANDKLQKDLLSAIVNPILLPSVPLQSRGVRVDASGITIETEPTTTTVSEVLDRIAQVLDHLQQNLPTSMLTPFSDYFVPNLSSKIISSWLSSAIPTELSGLGEFENTLDNVLKFTKSIETLGWHGHEELVSWVNQAPRLWLTTRRVDSLDQIRRVLTAARGTTKQVERVEKQQVSQADEALLENGPSDDWDAGWDDDNEEETNGKPAAQPEDEEDVSAWGLDDDKDDVPETKPDAAALAADDEDDAGDAWGWGDEEDETPQEKPSQPPAAAATKPANGNDSSGHGASREVTLRETYMVTDIPDSIVDVVLQQITDSQTISQPAHHNSRVVSSGAALLALPTLILAMFKATASSFYGFKLNAGQMYLYNDSMYLAERIRNIVEEHQLARLTTDIDALEKFGKAAYSKEMQTQRTIVTDLLDGTQGFGQCSEQPFLGECENAISATVDRIRDVYTEWKPMLSHSALLQSIGSLVSTVINKIIIDIEDLGDISEPQSQRLVSFCNQVSQLEDIFIPETTDGAEAVPMTAVYVRNWLRFQYLINILESSLADIKFLWLEGELRLEFSPDEVVDLIKALFAESDYRRKAIAEIRQNS</sequence>
<accession>A0A1L9VJ51</accession>
<dbReference type="PANTHER" id="PTHR12205">
    <property type="entry name" value="CENTROMERE/KINETOCHORE PROTEIN ZW10"/>
    <property type="match status" value="1"/>
</dbReference>
<feature type="domain" description="Centromere/kinetochore protein zw10 middle" evidence="3">
    <location>
        <begin position="221"/>
        <end position="362"/>
    </location>
</feature>
<dbReference type="EMBL" id="KV878898">
    <property type="protein sequence ID" value="OJJ83913.1"/>
    <property type="molecule type" value="Genomic_DNA"/>
</dbReference>
<dbReference type="OrthoDB" id="534815at2759"/>
<dbReference type="RefSeq" id="XP_022400611.1">
    <property type="nucleotide sequence ID" value="XM_022542762.1"/>
</dbReference>
<dbReference type="GO" id="GO:0006888">
    <property type="term" value="P:endoplasmic reticulum to Golgi vesicle-mediated transport"/>
    <property type="evidence" value="ECO:0007669"/>
    <property type="project" value="TreeGrafter"/>
</dbReference>
<dbReference type="AlphaFoldDB" id="A0A1L9VJ51"/>
<dbReference type="Gene3D" id="1.10.357.150">
    <property type="match status" value="1"/>
</dbReference>
<dbReference type="InterPro" id="IPR055148">
    <property type="entry name" value="ZW10_C_2"/>
</dbReference>
<dbReference type="Pfam" id="PF22766">
    <property type="entry name" value="ZW10_C2"/>
    <property type="match status" value="1"/>
</dbReference>
<evidence type="ECO:0008006" key="7">
    <source>
        <dbReference type="Google" id="ProtNLM"/>
    </source>
</evidence>
<dbReference type="GeneID" id="34459023"/>
<dbReference type="InterPro" id="IPR048344">
    <property type="entry name" value="Zw10_middle"/>
</dbReference>
<organism evidence="5 6">
    <name type="scientific">Aspergillus glaucus CBS 516.65</name>
    <dbReference type="NCBI Taxonomy" id="1160497"/>
    <lineage>
        <taxon>Eukaryota</taxon>
        <taxon>Fungi</taxon>
        <taxon>Dikarya</taxon>
        <taxon>Ascomycota</taxon>
        <taxon>Pezizomycotina</taxon>
        <taxon>Eurotiomycetes</taxon>
        <taxon>Eurotiomycetidae</taxon>
        <taxon>Eurotiales</taxon>
        <taxon>Aspergillaceae</taxon>
        <taxon>Aspergillus</taxon>
        <taxon>Aspergillus subgen. Aspergillus</taxon>
    </lineage>
</organism>
<feature type="domain" description="ZW10 C-terminal helical" evidence="4">
    <location>
        <begin position="679"/>
        <end position="827"/>
    </location>
</feature>
<gene>
    <name evidence="5" type="ORF">ASPGLDRAFT_172225</name>
</gene>
<dbReference type="VEuPathDB" id="FungiDB:ASPGLDRAFT_172225"/>